<comment type="caution">
    <text evidence="1">The sequence shown here is derived from an EMBL/GenBank/DDBJ whole genome shotgun (WGS) entry which is preliminary data.</text>
</comment>
<dbReference type="EMBL" id="JAEFDC010000006">
    <property type="protein sequence ID" value="MBI1647115.1"/>
    <property type="molecule type" value="Genomic_DNA"/>
</dbReference>
<evidence type="ECO:0000313" key="2">
    <source>
        <dbReference type="Proteomes" id="UP000641139"/>
    </source>
</evidence>
<evidence type="ECO:0000313" key="1">
    <source>
        <dbReference type="EMBL" id="MBI1647115.1"/>
    </source>
</evidence>
<name>A0ABS0SNH0_9FLAO</name>
<sequence>MEIVINKKIATKQQIQDIALDISWAKIARKYFGQSASWIYDKIDDTNNGFTETEKDTFRGALYDLAERIRKTADNFK</sequence>
<dbReference type="RefSeq" id="WP_198466756.1">
    <property type="nucleotide sequence ID" value="NZ_JAEFDC010000006.1"/>
</dbReference>
<accession>A0ABS0SNH0</accession>
<dbReference type="InterPro" id="IPR032483">
    <property type="entry name" value="DUF5053"/>
</dbReference>
<dbReference type="Proteomes" id="UP000641139">
    <property type="component" value="Unassembled WGS sequence"/>
</dbReference>
<organism evidence="1 2">
    <name type="scientific">Capnocytophaga periodontitidis</name>
    <dbReference type="NCBI Taxonomy" id="2795027"/>
    <lineage>
        <taxon>Bacteria</taxon>
        <taxon>Pseudomonadati</taxon>
        <taxon>Bacteroidota</taxon>
        <taxon>Flavobacteriia</taxon>
        <taxon>Flavobacteriales</taxon>
        <taxon>Flavobacteriaceae</taxon>
        <taxon>Capnocytophaga</taxon>
    </lineage>
</organism>
<dbReference type="Pfam" id="PF16476">
    <property type="entry name" value="DUF5053"/>
    <property type="match status" value="1"/>
</dbReference>
<reference evidence="1 2" key="1">
    <citation type="journal article" date="2021" name="Int. J. Syst. Evol. Microbiol.">
        <title>Capnocytophaga periodontitidis sp. nov., isolated from subgingival plaque of periodontitis patient.</title>
        <authorList>
            <person name="Zhang Y."/>
            <person name="Qiao D."/>
            <person name="Shi W."/>
            <person name="Wu D."/>
            <person name="Cai M."/>
        </authorList>
    </citation>
    <scope>NUCLEOTIDE SEQUENCE [LARGE SCALE GENOMIC DNA]</scope>
    <source>
        <strain evidence="1 2">051621</strain>
    </source>
</reference>
<proteinExistence type="predicted"/>
<protein>
    <submittedName>
        <fullName evidence="1">DUF5053 domain-containing protein</fullName>
    </submittedName>
</protein>
<gene>
    <name evidence="1" type="ORF">I7X30_08605</name>
</gene>
<keyword evidence="2" id="KW-1185">Reference proteome</keyword>